<dbReference type="SUPFAM" id="SSF54913">
    <property type="entry name" value="GlnB-like"/>
    <property type="match status" value="1"/>
</dbReference>
<dbReference type="InterPro" id="IPR015867">
    <property type="entry name" value="N-reg_PII/ATP_PRibTrfase_C"/>
</dbReference>
<dbReference type="PANTHER" id="PTHR23419:SF8">
    <property type="entry name" value="FI09726P"/>
    <property type="match status" value="1"/>
</dbReference>
<reference evidence="2" key="1">
    <citation type="submission" date="2018-06" db="EMBL/GenBank/DDBJ databases">
        <authorList>
            <person name="Zhirakovskaya E."/>
        </authorList>
    </citation>
    <scope>NUCLEOTIDE SEQUENCE</scope>
</reference>
<evidence type="ECO:0000256" key="1">
    <source>
        <dbReference type="ARBA" id="ARBA00010169"/>
    </source>
</evidence>
<name>A0A3B1BUY6_9ZZZZ</name>
<comment type="similarity">
    <text evidence="1">Belongs to the CutA family.</text>
</comment>
<dbReference type="InterPro" id="IPR004323">
    <property type="entry name" value="Ion_tolerance_CutA"/>
</dbReference>
<protein>
    <submittedName>
        <fullName evidence="2">Periplasmic divalent cation tolerance protein CutA</fullName>
    </submittedName>
</protein>
<dbReference type="PANTHER" id="PTHR23419">
    <property type="entry name" value="DIVALENT CATION TOLERANCE CUTA-RELATED"/>
    <property type="match status" value="1"/>
</dbReference>
<dbReference type="GO" id="GO:0010038">
    <property type="term" value="P:response to metal ion"/>
    <property type="evidence" value="ECO:0007669"/>
    <property type="project" value="InterPro"/>
</dbReference>
<evidence type="ECO:0000313" key="2">
    <source>
        <dbReference type="EMBL" id="VAX14560.1"/>
    </source>
</evidence>
<dbReference type="Pfam" id="PF03091">
    <property type="entry name" value="CutA1"/>
    <property type="match status" value="1"/>
</dbReference>
<dbReference type="InterPro" id="IPR011322">
    <property type="entry name" value="N-reg_PII-like_a/b"/>
</dbReference>
<dbReference type="AlphaFoldDB" id="A0A3B1BUY6"/>
<dbReference type="Gene3D" id="3.30.70.120">
    <property type="match status" value="1"/>
</dbReference>
<dbReference type="EMBL" id="UOFZ01000178">
    <property type="protein sequence ID" value="VAX14560.1"/>
    <property type="molecule type" value="Genomic_DNA"/>
</dbReference>
<sequence>MFLEQARKESGCIITLPDKLVSCYLFAMSDSPYLVVLSTCPDESVAEHIAETLVARQQAACVNIIPKIRSIYRWKGNIERDWEVLLLIKTHKAKFQALQETITELHPYELPEIVAVSLKTGLADYLRWIDSTLEPEE</sequence>
<accession>A0A3B1BUY6</accession>
<organism evidence="2">
    <name type="scientific">hydrothermal vent metagenome</name>
    <dbReference type="NCBI Taxonomy" id="652676"/>
    <lineage>
        <taxon>unclassified sequences</taxon>
        <taxon>metagenomes</taxon>
        <taxon>ecological metagenomes</taxon>
    </lineage>
</organism>
<dbReference type="GO" id="GO:0005507">
    <property type="term" value="F:copper ion binding"/>
    <property type="evidence" value="ECO:0007669"/>
    <property type="project" value="TreeGrafter"/>
</dbReference>
<proteinExistence type="inferred from homology"/>
<gene>
    <name evidence="2" type="ORF">MNBD_GAMMA24-2729</name>
</gene>